<dbReference type="STRING" id="880072.Desac_2574"/>
<dbReference type="eggNOG" id="COG0613">
    <property type="taxonomic scope" value="Bacteria"/>
</dbReference>
<organism evidence="2 3">
    <name type="scientific">Desulfobacca acetoxidans (strain ATCC 700848 / DSM 11109 / ASRB2)</name>
    <dbReference type="NCBI Taxonomy" id="880072"/>
    <lineage>
        <taxon>Bacteria</taxon>
        <taxon>Pseudomonadati</taxon>
        <taxon>Thermodesulfobacteriota</taxon>
        <taxon>Desulfobaccia</taxon>
        <taxon>Desulfobaccales</taxon>
        <taxon>Desulfobaccaceae</taxon>
        <taxon>Desulfobacca</taxon>
    </lineage>
</organism>
<dbReference type="KEGG" id="dao:Desac_2574"/>
<dbReference type="InterPro" id="IPR016195">
    <property type="entry name" value="Pol/histidinol_Pase-like"/>
</dbReference>
<sequence>MKDKSTVYVDLHVHSTASDGSFSPREVVIKAKSRGLQAIALTDHDTVDGLEEALAAGKEVGLEVIPGIEISAEHEPGSMHILGYFIDFRNRRLAERLQVLQRARAERNPQIIAKLRRLGIDITLEEVAAVSGSGQMGRPHIARVLLNKGYVADLHEAFERYIGNSGPAYVRKFRFPPQEAIGLINDSGGVASLAHPFTLQYTSIQHFKMILGQLRDWGLVGLEVYYPEHSADMQETFIRLAEEWGLLCTGGSDFHGANKPGIELGQVRQQRFMTYKLVEKLKAKLGRKI</sequence>
<dbReference type="Gene3D" id="1.10.150.650">
    <property type="match status" value="1"/>
</dbReference>
<feature type="domain" description="Polymerase/histidinol phosphatase N-terminal" evidence="1">
    <location>
        <begin position="9"/>
        <end position="74"/>
    </location>
</feature>
<dbReference type="InterPro" id="IPR004013">
    <property type="entry name" value="PHP_dom"/>
</dbReference>
<dbReference type="InterPro" id="IPR003141">
    <property type="entry name" value="Pol/His_phosphatase_N"/>
</dbReference>
<dbReference type="GO" id="GO:0004534">
    <property type="term" value="F:5'-3' RNA exonuclease activity"/>
    <property type="evidence" value="ECO:0007669"/>
    <property type="project" value="TreeGrafter"/>
</dbReference>
<dbReference type="InterPro" id="IPR052018">
    <property type="entry name" value="PHP_domain"/>
</dbReference>
<name>F2NIJ0_DESAR</name>
<dbReference type="AlphaFoldDB" id="F2NIJ0"/>
<proteinExistence type="predicted"/>
<evidence type="ECO:0000313" key="2">
    <source>
        <dbReference type="EMBL" id="AEB10392.1"/>
    </source>
</evidence>
<dbReference type="GO" id="GO:0035312">
    <property type="term" value="F:5'-3' DNA exonuclease activity"/>
    <property type="evidence" value="ECO:0007669"/>
    <property type="project" value="TreeGrafter"/>
</dbReference>
<dbReference type="Pfam" id="PF02811">
    <property type="entry name" value="PHP"/>
    <property type="match status" value="1"/>
</dbReference>
<dbReference type="PANTHER" id="PTHR42924:SF3">
    <property type="entry name" value="POLYMERASE_HISTIDINOL PHOSPHATASE N-TERMINAL DOMAIN-CONTAINING PROTEIN"/>
    <property type="match status" value="1"/>
</dbReference>
<dbReference type="RefSeq" id="WP_013707501.1">
    <property type="nucleotide sequence ID" value="NC_015388.1"/>
</dbReference>
<dbReference type="CDD" id="cd07438">
    <property type="entry name" value="PHP_HisPPase_AMP"/>
    <property type="match status" value="1"/>
</dbReference>
<reference evidence="3" key="2">
    <citation type="submission" date="2011-03" db="EMBL/GenBank/DDBJ databases">
        <title>The complete genome of Desulfobacca acetoxidans DSM 11109.</title>
        <authorList>
            <consortium name="US DOE Joint Genome Institute (JGI-PGF)"/>
            <person name="Lucas S."/>
            <person name="Copeland A."/>
            <person name="Lapidus A."/>
            <person name="Bruce D."/>
            <person name="Goodwin L."/>
            <person name="Pitluck S."/>
            <person name="Peters L."/>
            <person name="Kyrpides N."/>
            <person name="Mavromatis K."/>
            <person name="Ivanova N."/>
            <person name="Ovchinnikova G."/>
            <person name="Teshima H."/>
            <person name="Detter J.C."/>
            <person name="Han C."/>
            <person name="Land M."/>
            <person name="Hauser L."/>
            <person name="Markowitz V."/>
            <person name="Cheng J.-F."/>
            <person name="Hugenholtz P."/>
            <person name="Woyke T."/>
            <person name="Wu D."/>
            <person name="Spring S."/>
            <person name="Schueler E."/>
            <person name="Brambilla E."/>
            <person name="Klenk H.-P."/>
            <person name="Eisen J.A."/>
        </authorList>
    </citation>
    <scope>NUCLEOTIDE SEQUENCE [LARGE SCALE GENOMIC DNA]</scope>
    <source>
        <strain evidence="3">ATCC 700848 / DSM 11109 / ASRB2</strain>
    </source>
</reference>
<evidence type="ECO:0000313" key="3">
    <source>
        <dbReference type="Proteomes" id="UP000000483"/>
    </source>
</evidence>
<evidence type="ECO:0000259" key="1">
    <source>
        <dbReference type="SMART" id="SM00481"/>
    </source>
</evidence>
<dbReference type="SMART" id="SM00481">
    <property type="entry name" value="POLIIIAc"/>
    <property type="match status" value="1"/>
</dbReference>
<dbReference type="SUPFAM" id="SSF89550">
    <property type="entry name" value="PHP domain-like"/>
    <property type="match status" value="1"/>
</dbReference>
<dbReference type="PANTHER" id="PTHR42924">
    <property type="entry name" value="EXONUCLEASE"/>
    <property type="match status" value="1"/>
</dbReference>
<dbReference type="HOGENOM" id="CLU_067347_1_0_7"/>
<dbReference type="EMBL" id="CP002629">
    <property type="protein sequence ID" value="AEB10392.1"/>
    <property type="molecule type" value="Genomic_DNA"/>
</dbReference>
<accession>F2NIJ0</accession>
<dbReference type="Gene3D" id="3.20.20.140">
    <property type="entry name" value="Metal-dependent hydrolases"/>
    <property type="match status" value="1"/>
</dbReference>
<protein>
    <submittedName>
        <fullName evidence="2">PHP domain protein</fullName>
    </submittedName>
</protein>
<dbReference type="Proteomes" id="UP000000483">
    <property type="component" value="Chromosome"/>
</dbReference>
<keyword evidence="3" id="KW-1185">Reference proteome</keyword>
<dbReference type="OrthoDB" id="9804333at2"/>
<reference evidence="2 3" key="1">
    <citation type="journal article" date="2011" name="Stand. Genomic Sci.">
        <title>Complete genome sequence of the acetate-degrading sulfate reducer Desulfobacca acetoxidans type strain (ASRB2).</title>
        <authorList>
            <person name="Goker M."/>
            <person name="Teshima H."/>
            <person name="Lapidus A."/>
            <person name="Nolan M."/>
            <person name="Lucas S."/>
            <person name="Hammon N."/>
            <person name="Deshpande S."/>
            <person name="Cheng J.F."/>
            <person name="Tapia R."/>
            <person name="Han C."/>
            <person name="Goodwin L."/>
            <person name="Pitluck S."/>
            <person name="Huntemann M."/>
            <person name="Liolios K."/>
            <person name="Ivanova N."/>
            <person name="Pagani I."/>
            <person name="Mavromatis K."/>
            <person name="Ovchinikova G."/>
            <person name="Pati A."/>
            <person name="Chen A."/>
            <person name="Palaniappan K."/>
            <person name="Land M."/>
            <person name="Hauser L."/>
            <person name="Brambilla E.M."/>
            <person name="Rohde M."/>
            <person name="Spring S."/>
            <person name="Detter J.C."/>
            <person name="Woyke T."/>
            <person name="Bristow J."/>
            <person name="Eisen J.A."/>
            <person name="Markowitz V."/>
            <person name="Hugenholtz P."/>
            <person name="Kyrpides N.C."/>
            <person name="Klenk H.P."/>
        </authorList>
    </citation>
    <scope>NUCLEOTIDE SEQUENCE [LARGE SCALE GENOMIC DNA]</scope>
    <source>
        <strain evidence="3">ATCC 700848 / DSM 11109 / ASRB2</strain>
    </source>
</reference>
<gene>
    <name evidence="2" type="ordered locus">Desac_2574</name>
</gene>